<dbReference type="Gene3D" id="3.20.20.70">
    <property type="entry name" value="Aldolase class I"/>
    <property type="match status" value="1"/>
</dbReference>
<evidence type="ECO:0000256" key="1">
    <source>
        <dbReference type="ARBA" id="ARBA00000056"/>
    </source>
</evidence>
<comment type="pathway">
    <text evidence="3 7">Amino-sugar metabolism; N-acetylneuraminate degradation; D-fructose 6-phosphate from N-acetylneuraminate: step 3/5.</text>
</comment>
<evidence type="ECO:0000256" key="7">
    <source>
        <dbReference type="HAMAP-Rule" id="MF_01235"/>
    </source>
</evidence>
<comment type="catalytic activity">
    <reaction evidence="1 7">
        <text>an N-acyl-D-glucosamine 6-phosphate = an N-acyl-D-mannosamine 6-phosphate</text>
        <dbReference type="Rhea" id="RHEA:23932"/>
        <dbReference type="ChEBI" id="CHEBI:57599"/>
        <dbReference type="ChEBI" id="CHEBI:57666"/>
        <dbReference type="EC" id="5.1.3.9"/>
    </reaction>
</comment>
<evidence type="ECO:0000256" key="2">
    <source>
        <dbReference type="ARBA" id="ARBA00002147"/>
    </source>
</evidence>
<gene>
    <name evidence="7" type="primary">nanE</name>
    <name evidence="8" type="ORF">B8V81_2778</name>
</gene>
<reference evidence="8 9" key="1">
    <citation type="submission" date="2017-05" db="EMBL/GenBank/DDBJ databases">
        <title>Functional genome analysis of Paenibacillus pasadenensis strain R16: insights on endophytic life style and antifungal activity.</title>
        <authorList>
            <person name="Passera A."/>
            <person name="Marcolungo L."/>
            <person name="Casati P."/>
            <person name="Brasca M."/>
            <person name="Quaglino F."/>
            <person name="Delledonne M."/>
        </authorList>
    </citation>
    <scope>NUCLEOTIDE SEQUENCE [LARGE SCALE GENOMIC DNA]</scope>
    <source>
        <strain evidence="8 9">R16</strain>
    </source>
</reference>
<dbReference type="SUPFAM" id="SSF51366">
    <property type="entry name" value="Ribulose-phoshate binding barrel"/>
    <property type="match status" value="1"/>
</dbReference>
<dbReference type="PANTHER" id="PTHR36204">
    <property type="entry name" value="N-ACETYLMANNOSAMINE-6-PHOSPHATE 2-EPIMERASE-RELATED"/>
    <property type="match status" value="1"/>
</dbReference>
<evidence type="ECO:0000256" key="6">
    <source>
        <dbReference type="ARBA" id="ARBA00023277"/>
    </source>
</evidence>
<dbReference type="GO" id="GO:0005829">
    <property type="term" value="C:cytosol"/>
    <property type="evidence" value="ECO:0007669"/>
    <property type="project" value="TreeGrafter"/>
</dbReference>
<dbReference type="PANTHER" id="PTHR36204:SF1">
    <property type="entry name" value="N-ACETYLMANNOSAMINE-6-PHOSPHATE 2-EPIMERASE-RELATED"/>
    <property type="match status" value="1"/>
</dbReference>
<dbReference type="GO" id="GO:0019262">
    <property type="term" value="P:N-acetylneuraminate catabolic process"/>
    <property type="evidence" value="ECO:0007669"/>
    <property type="project" value="UniProtKB-UniRule"/>
</dbReference>
<dbReference type="Pfam" id="PF04131">
    <property type="entry name" value="NanE"/>
    <property type="match status" value="1"/>
</dbReference>
<dbReference type="Proteomes" id="UP000234789">
    <property type="component" value="Unassembled WGS sequence"/>
</dbReference>
<dbReference type="HAMAP" id="MF_01235">
    <property type="entry name" value="ManNAc6P_epimer"/>
    <property type="match status" value="1"/>
</dbReference>
<dbReference type="EMBL" id="NFEZ01000004">
    <property type="protein sequence ID" value="PLT44347.1"/>
    <property type="molecule type" value="Genomic_DNA"/>
</dbReference>
<dbReference type="OrthoDB" id="9781704at2"/>
<proteinExistence type="inferred from homology"/>
<dbReference type="GO" id="GO:0006053">
    <property type="term" value="P:N-acetylmannosamine catabolic process"/>
    <property type="evidence" value="ECO:0007669"/>
    <property type="project" value="TreeGrafter"/>
</dbReference>
<comment type="similarity">
    <text evidence="4 7">Belongs to the NanE family.</text>
</comment>
<evidence type="ECO:0000256" key="4">
    <source>
        <dbReference type="ARBA" id="ARBA00007439"/>
    </source>
</evidence>
<dbReference type="InterPro" id="IPR007260">
    <property type="entry name" value="NanE"/>
</dbReference>
<dbReference type="AlphaFoldDB" id="A0A2N5N1Y2"/>
<comment type="caution">
    <text evidence="8">The sequence shown here is derived from an EMBL/GenBank/DDBJ whole genome shotgun (WGS) entry which is preliminary data.</text>
</comment>
<dbReference type="InterPro" id="IPR013785">
    <property type="entry name" value="Aldolase_TIM"/>
</dbReference>
<name>A0A2N5N1Y2_9BACL</name>
<evidence type="ECO:0000313" key="9">
    <source>
        <dbReference type="Proteomes" id="UP000234789"/>
    </source>
</evidence>
<evidence type="ECO:0000256" key="5">
    <source>
        <dbReference type="ARBA" id="ARBA00023235"/>
    </source>
</evidence>
<evidence type="ECO:0000256" key="3">
    <source>
        <dbReference type="ARBA" id="ARBA00005081"/>
    </source>
</evidence>
<organism evidence="8 9">
    <name type="scientific">Paenibacillus pasadenensis</name>
    <dbReference type="NCBI Taxonomy" id="217090"/>
    <lineage>
        <taxon>Bacteria</taxon>
        <taxon>Bacillati</taxon>
        <taxon>Bacillota</taxon>
        <taxon>Bacilli</taxon>
        <taxon>Bacillales</taxon>
        <taxon>Paenibacillaceae</taxon>
        <taxon>Paenibacillus</taxon>
    </lineage>
</organism>
<dbReference type="NCBIfam" id="NF002231">
    <property type="entry name" value="PRK01130.1"/>
    <property type="match status" value="1"/>
</dbReference>
<evidence type="ECO:0000313" key="8">
    <source>
        <dbReference type="EMBL" id="PLT44347.1"/>
    </source>
</evidence>
<dbReference type="InterPro" id="IPR011060">
    <property type="entry name" value="RibuloseP-bd_barrel"/>
</dbReference>
<sequence length="233" mass="24286">MATLWEQVRGGLIVSCQALPEEPLHGADIMARMALAAKQGGAAAIRANGAADVRSIKEATGLPVIGIVKRDYPGSPVYITPTLREVEELLDAGADMIAFDATLRARPGGCSAAELVRRMHGSGALAMADVSTLEEAIEAQRIGADCVSTTLSGYTPYSVSRTGPDYALVERAAQRLDVPVFAEGRVTEPSQIPALLARGAHAVVVGSAITRPQLITERFAAAAAGGKGAIRWI</sequence>
<dbReference type="FunFam" id="3.20.20.70:FF:000035">
    <property type="entry name" value="Putative N-acetylmannosamine-6-phosphate 2-epimerase"/>
    <property type="match status" value="1"/>
</dbReference>
<comment type="function">
    <text evidence="2 7">Converts N-acetylmannosamine-6-phosphate (ManNAc-6-P) to N-acetylglucosamine-6-phosphate (GlcNAc-6-P).</text>
</comment>
<dbReference type="RefSeq" id="WP_028600244.1">
    <property type="nucleotide sequence ID" value="NZ_BIMM01000138.1"/>
</dbReference>
<keyword evidence="9" id="KW-1185">Reference proteome</keyword>
<protein>
    <recommendedName>
        <fullName evidence="7">Putative N-acetylmannosamine-6-phosphate 2-epimerase</fullName>
        <ecNumber evidence="7">5.1.3.9</ecNumber>
    </recommendedName>
    <alternativeName>
        <fullName evidence="7">ManNAc-6-P epimerase</fullName>
    </alternativeName>
</protein>
<keyword evidence="5 7" id="KW-0413">Isomerase</keyword>
<keyword evidence="6 7" id="KW-0119">Carbohydrate metabolism</keyword>
<dbReference type="UniPathway" id="UPA00629">
    <property type="reaction ID" value="UER00682"/>
</dbReference>
<dbReference type="EC" id="5.1.3.9" evidence="7"/>
<dbReference type="CDD" id="cd04729">
    <property type="entry name" value="NanE"/>
    <property type="match status" value="1"/>
</dbReference>
<dbReference type="GO" id="GO:0005975">
    <property type="term" value="P:carbohydrate metabolic process"/>
    <property type="evidence" value="ECO:0007669"/>
    <property type="project" value="UniProtKB-UniRule"/>
</dbReference>
<accession>A0A2N5N1Y2</accession>
<dbReference type="GO" id="GO:0047465">
    <property type="term" value="F:N-acylglucosamine-6-phosphate 2-epimerase activity"/>
    <property type="evidence" value="ECO:0007669"/>
    <property type="project" value="UniProtKB-EC"/>
</dbReference>